<keyword evidence="7" id="KW-0804">Transcription</keyword>
<gene>
    <name evidence="13" type="ORF">L484_027270</name>
</gene>
<keyword evidence="8" id="KW-0539">Nucleus</keyword>
<protein>
    <submittedName>
        <fullName evidence="13">Putative GATA transcription factor 22</fullName>
    </submittedName>
</protein>
<keyword evidence="2" id="KW-0479">Metal-binding</keyword>
<evidence type="ECO:0000259" key="12">
    <source>
        <dbReference type="PROSITE" id="PS50114"/>
    </source>
</evidence>
<dbReference type="PANTHER" id="PTHR47255:SF4">
    <property type="entry name" value="GATA ZINC FINGER DOMAIN-CONTAINING PROTEIN 12"/>
    <property type="match status" value="1"/>
</dbReference>
<dbReference type="KEGG" id="mnt:21409893"/>
<dbReference type="eggNOG" id="KOG1601">
    <property type="taxonomic scope" value="Eukaryota"/>
</dbReference>
<evidence type="ECO:0000313" key="13">
    <source>
        <dbReference type="EMBL" id="EXB38836.1"/>
    </source>
</evidence>
<dbReference type="Gene3D" id="3.30.50.10">
    <property type="entry name" value="Erythroid Transcription Factor GATA-1, subunit A"/>
    <property type="match status" value="1"/>
</dbReference>
<evidence type="ECO:0000256" key="11">
    <source>
        <dbReference type="SAM" id="MobiDB-lite"/>
    </source>
</evidence>
<dbReference type="Proteomes" id="UP000030645">
    <property type="component" value="Unassembled WGS sequence"/>
</dbReference>
<evidence type="ECO:0000256" key="1">
    <source>
        <dbReference type="ARBA" id="ARBA00004123"/>
    </source>
</evidence>
<dbReference type="PANTHER" id="PTHR47255">
    <property type="entry name" value="GATA TRANSCRIPTION FACTOR 22-RELATED"/>
    <property type="match status" value="1"/>
</dbReference>
<sequence length="335" mass="37328">MDPPYHNSPPSTFLDLNIEDHGHHHLFTLNHDQTSSSLSLSSPNFMNIPPQDQGQFYYREPQTIQVQEADHHHKLVSSGGSSDIHPPRVAESESDHHQNDLKLSIWKSSTEDSNYDHDKSSHVSDNNAGYSAKWMPSKMRMMRKMIVNPDQTNIDHHTPLNFTHKFDQVMKRKHPASPLGTDHSSTSSSNNNNNNTIRVCADCNTTKTPLWRSGPRGPKSLCNACGIRQRKARRAMAAAAAAANGTILATDATTMKSSTKVQRKEKKPKNGNGVVPQFKKRCKLTASPSRGRKKICFEDLAISISKNSAFQRVFPQDEKDAAILLMALSYGLVHG</sequence>
<evidence type="ECO:0000256" key="3">
    <source>
        <dbReference type="ARBA" id="ARBA00022771"/>
    </source>
</evidence>
<accession>W9QJX1</accession>
<dbReference type="GO" id="GO:0005634">
    <property type="term" value="C:nucleus"/>
    <property type="evidence" value="ECO:0007669"/>
    <property type="project" value="UniProtKB-SubCell"/>
</dbReference>
<evidence type="ECO:0000256" key="8">
    <source>
        <dbReference type="ARBA" id="ARBA00023242"/>
    </source>
</evidence>
<comment type="similarity">
    <text evidence="9">Belongs to the type IV zinc-finger family. Class B subfamily.</text>
</comment>
<dbReference type="EMBL" id="KE343704">
    <property type="protein sequence ID" value="EXB38836.1"/>
    <property type="molecule type" value="Genomic_DNA"/>
</dbReference>
<keyword evidence="14" id="KW-1185">Reference proteome</keyword>
<name>W9QJX1_9ROSA</name>
<evidence type="ECO:0000256" key="5">
    <source>
        <dbReference type="ARBA" id="ARBA00023015"/>
    </source>
</evidence>
<organism evidence="13 14">
    <name type="scientific">Morus notabilis</name>
    <dbReference type="NCBI Taxonomy" id="981085"/>
    <lineage>
        <taxon>Eukaryota</taxon>
        <taxon>Viridiplantae</taxon>
        <taxon>Streptophyta</taxon>
        <taxon>Embryophyta</taxon>
        <taxon>Tracheophyta</taxon>
        <taxon>Spermatophyta</taxon>
        <taxon>Magnoliopsida</taxon>
        <taxon>eudicotyledons</taxon>
        <taxon>Gunneridae</taxon>
        <taxon>Pentapetalae</taxon>
        <taxon>rosids</taxon>
        <taxon>fabids</taxon>
        <taxon>Rosales</taxon>
        <taxon>Moraceae</taxon>
        <taxon>Moreae</taxon>
        <taxon>Morus</taxon>
    </lineage>
</organism>
<evidence type="ECO:0000256" key="9">
    <source>
        <dbReference type="ARBA" id="ARBA00024019"/>
    </source>
</evidence>
<comment type="subcellular location">
    <subcellularLocation>
        <location evidence="1">Nucleus</location>
    </subcellularLocation>
</comment>
<dbReference type="PROSITE" id="PS50114">
    <property type="entry name" value="GATA_ZN_FINGER_2"/>
    <property type="match status" value="1"/>
</dbReference>
<evidence type="ECO:0000256" key="4">
    <source>
        <dbReference type="ARBA" id="ARBA00022833"/>
    </source>
</evidence>
<dbReference type="GO" id="GO:0008270">
    <property type="term" value="F:zinc ion binding"/>
    <property type="evidence" value="ECO:0007669"/>
    <property type="project" value="UniProtKB-KW"/>
</dbReference>
<keyword evidence="6" id="KW-0238">DNA-binding</keyword>
<dbReference type="InterPro" id="IPR052138">
    <property type="entry name" value="GATA_ZnFinger_Domain"/>
</dbReference>
<feature type="region of interest" description="Disordered" evidence="11">
    <location>
        <begin position="173"/>
        <end position="193"/>
    </location>
</feature>
<dbReference type="OrthoDB" id="2162994at2759"/>
<dbReference type="GO" id="GO:0000976">
    <property type="term" value="F:transcription cis-regulatory region binding"/>
    <property type="evidence" value="ECO:0007669"/>
    <property type="project" value="UniProtKB-ARBA"/>
</dbReference>
<dbReference type="InterPro" id="IPR013088">
    <property type="entry name" value="Znf_NHR/GATA"/>
</dbReference>
<feature type="compositionally biased region" description="Low complexity" evidence="11">
    <location>
        <begin position="184"/>
        <end position="193"/>
    </location>
</feature>
<evidence type="ECO:0000256" key="2">
    <source>
        <dbReference type="ARBA" id="ARBA00022723"/>
    </source>
</evidence>
<feature type="region of interest" description="Disordered" evidence="11">
    <location>
        <begin position="73"/>
        <end position="99"/>
    </location>
</feature>
<evidence type="ECO:0000256" key="10">
    <source>
        <dbReference type="PROSITE-ProRule" id="PRU00094"/>
    </source>
</evidence>
<dbReference type="AlphaFoldDB" id="W9QJX1"/>
<dbReference type="SUPFAM" id="SSF57716">
    <property type="entry name" value="Glucocorticoid receptor-like (DNA-binding domain)"/>
    <property type="match status" value="1"/>
</dbReference>
<keyword evidence="5" id="KW-0805">Transcription regulation</keyword>
<evidence type="ECO:0000256" key="7">
    <source>
        <dbReference type="ARBA" id="ARBA00023163"/>
    </source>
</evidence>
<dbReference type="Pfam" id="PF00320">
    <property type="entry name" value="GATA"/>
    <property type="match status" value="1"/>
</dbReference>
<evidence type="ECO:0000256" key="6">
    <source>
        <dbReference type="ARBA" id="ARBA00023125"/>
    </source>
</evidence>
<evidence type="ECO:0000313" key="14">
    <source>
        <dbReference type="Proteomes" id="UP000030645"/>
    </source>
</evidence>
<dbReference type="SMART" id="SM00401">
    <property type="entry name" value="ZnF_GATA"/>
    <property type="match status" value="1"/>
</dbReference>
<reference evidence="14" key="1">
    <citation type="submission" date="2013-01" db="EMBL/GenBank/DDBJ databases">
        <title>Draft Genome Sequence of a Mulberry Tree, Morus notabilis C.K. Schneid.</title>
        <authorList>
            <person name="He N."/>
            <person name="Zhao S."/>
        </authorList>
    </citation>
    <scope>NUCLEOTIDE SEQUENCE</scope>
</reference>
<dbReference type="InterPro" id="IPR000679">
    <property type="entry name" value="Znf_GATA"/>
</dbReference>
<proteinExistence type="inferred from homology"/>
<feature type="domain" description="GATA-type" evidence="12">
    <location>
        <begin position="194"/>
        <end position="230"/>
    </location>
</feature>
<dbReference type="GO" id="GO:0006355">
    <property type="term" value="P:regulation of DNA-templated transcription"/>
    <property type="evidence" value="ECO:0007669"/>
    <property type="project" value="InterPro"/>
</dbReference>
<dbReference type="CDD" id="cd00202">
    <property type="entry name" value="ZnF_GATA"/>
    <property type="match status" value="1"/>
</dbReference>
<feature type="compositionally biased region" description="Basic and acidic residues" evidence="11">
    <location>
        <begin position="85"/>
        <end position="99"/>
    </location>
</feature>
<dbReference type="FunFam" id="3.30.50.10:FF:000055">
    <property type="entry name" value="GATA transcription factor 21"/>
    <property type="match status" value="1"/>
</dbReference>
<keyword evidence="3 10" id="KW-0863">Zinc-finger</keyword>
<keyword evidence="4" id="KW-0862">Zinc</keyword>
<dbReference type="PROSITE" id="PS00344">
    <property type="entry name" value="GATA_ZN_FINGER_1"/>
    <property type="match status" value="1"/>
</dbReference>